<dbReference type="CDD" id="cd14944">
    <property type="entry name" value="TRAPPC6A_Trs33"/>
    <property type="match status" value="1"/>
</dbReference>
<name>A0AAW0K466_MYOGA</name>
<dbReference type="GO" id="GO:0030008">
    <property type="term" value="C:TRAPP complex"/>
    <property type="evidence" value="ECO:0007669"/>
    <property type="project" value="TreeGrafter"/>
</dbReference>
<dbReference type="FunFam" id="3.30.1380.20:FF:000004">
    <property type="entry name" value="Trafficking protein particle complex subunit 6B"/>
    <property type="match status" value="1"/>
</dbReference>
<evidence type="ECO:0000256" key="7">
    <source>
        <dbReference type="ARBA" id="ARBA00057720"/>
    </source>
</evidence>
<dbReference type="GO" id="GO:0007399">
    <property type="term" value="P:nervous system development"/>
    <property type="evidence" value="ECO:0007669"/>
    <property type="project" value="UniProtKB-KW"/>
</dbReference>
<dbReference type="PANTHER" id="PTHR12817">
    <property type="entry name" value="TRAFFICKING PROTEIN PARTICLE COMPLEX SUBUNIT 6B"/>
    <property type="match status" value="1"/>
</dbReference>
<evidence type="ECO:0000313" key="11">
    <source>
        <dbReference type="Proteomes" id="UP001488838"/>
    </source>
</evidence>
<reference evidence="10 11" key="1">
    <citation type="journal article" date="2023" name="bioRxiv">
        <title>Conserved and derived expression patterns and positive selection on dental genes reveal complex evolutionary context of ever-growing rodent molars.</title>
        <authorList>
            <person name="Calamari Z.T."/>
            <person name="Song A."/>
            <person name="Cohen E."/>
            <person name="Akter M."/>
            <person name="Roy R.D."/>
            <person name="Hallikas O."/>
            <person name="Christensen M.M."/>
            <person name="Li P."/>
            <person name="Marangoni P."/>
            <person name="Jernvall J."/>
            <person name="Klein O.D."/>
        </authorList>
    </citation>
    <scope>NUCLEOTIDE SEQUENCE [LARGE SCALE GENOMIC DNA]</scope>
    <source>
        <strain evidence="10">V071</strain>
    </source>
</reference>
<comment type="subcellular location">
    <subcellularLocation>
        <location evidence="2">Endoplasmic reticulum</location>
    </subcellularLocation>
    <subcellularLocation>
        <location evidence="1">Golgi apparatus</location>
        <location evidence="1">cis-Golgi network</location>
    </subcellularLocation>
</comment>
<comment type="caution">
    <text evidence="10">The sequence shown here is derived from an EMBL/GenBank/DDBJ whole genome shotgun (WGS) entry which is preliminary data.</text>
</comment>
<dbReference type="SUPFAM" id="SSF111126">
    <property type="entry name" value="Ligand-binding domain in the NO signalling and Golgi transport"/>
    <property type="match status" value="1"/>
</dbReference>
<comment type="subunit">
    <text evidence="8">Homodimer. Part of a TRAPP complex. Heterodimer with TRAPPC3. The heterodimer TRAPPC6B-TRAPPC3 interacts with TRAPPC1 likely providing a core for TRAPP complex formation.</text>
</comment>
<evidence type="ECO:0000256" key="9">
    <source>
        <dbReference type="ARBA" id="ARBA00074542"/>
    </source>
</evidence>
<comment type="similarity">
    <text evidence="3">Belongs to the TRAPP small subunits family. BET3 subfamily.</text>
</comment>
<sequence>TSLKSNLEDYGGKGGEKATTVLDENHKQNCSKQFNNVLMESFTMTKNANRLKLAEDLLQRVTAALVKMWPWSTWSTTLAAAALGRGIVSPRQPSTGHHRCGLTGTASPALNWSCWRHRREMVEEVLFLLLHNEMVPGVYKSAEQGDVENGRCITKMENLGFRVGQGLLERFTKDTARFKDELDIMKFILFKKQIDNLRTHRQGIYVLQGNRFRLLTQLSGGKQYLEHASMYLAFTCGLIGGGLSNLGIKSIVTAEVSSMPACKFQVMIQKL</sequence>
<keyword evidence="4" id="KW-0256">Endoplasmic reticulum</keyword>
<accession>A0AAW0K466</accession>
<dbReference type="PANTHER" id="PTHR12817:SF3">
    <property type="entry name" value="TRAFFICKING PROTEIN PARTICLE COMPLEX SUBUNIT 6B"/>
    <property type="match status" value="1"/>
</dbReference>
<evidence type="ECO:0000313" key="10">
    <source>
        <dbReference type="EMBL" id="KAK7833296.1"/>
    </source>
</evidence>
<dbReference type="InterPro" id="IPR024096">
    <property type="entry name" value="NO_sig/Golgi_transp_ligand-bd"/>
</dbReference>
<gene>
    <name evidence="10" type="ORF">U0070_017295</name>
</gene>
<evidence type="ECO:0000256" key="3">
    <source>
        <dbReference type="ARBA" id="ARBA00006218"/>
    </source>
</evidence>
<dbReference type="AlphaFoldDB" id="A0AAW0K466"/>
<evidence type="ECO:0000256" key="6">
    <source>
        <dbReference type="ARBA" id="ARBA00023034"/>
    </source>
</evidence>
<dbReference type="EMBL" id="JBBHLL010000007">
    <property type="protein sequence ID" value="KAK7833296.1"/>
    <property type="molecule type" value="Genomic_DNA"/>
</dbReference>
<keyword evidence="11" id="KW-1185">Reference proteome</keyword>
<dbReference type="Gene3D" id="3.30.1380.20">
    <property type="entry name" value="Trafficking protein particle complex subunit 3"/>
    <property type="match status" value="1"/>
</dbReference>
<dbReference type="GO" id="GO:0005802">
    <property type="term" value="C:trans-Golgi network"/>
    <property type="evidence" value="ECO:0007669"/>
    <property type="project" value="TreeGrafter"/>
</dbReference>
<evidence type="ECO:0000256" key="8">
    <source>
        <dbReference type="ARBA" id="ARBA00062778"/>
    </source>
</evidence>
<dbReference type="Pfam" id="PF04051">
    <property type="entry name" value="TRAPP"/>
    <property type="match status" value="1"/>
</dbReference>
<protein>
    <recommendedName>
        <fullName evidence="9">Trafficking protein particle complex subunit 6B</fullName>
    </recommendedName>
</protein>
<feature type="non-terminal residue" evidence="10">
    <location>
        <position position="1"/>
    </location>
</feature>
<evidence type="ECO:0000256" key="2">
    <source>
        <dbReference type="ARBA" id="ARBA00004240"/>
    </source>
</evidence>
<dbReference type="GO" id="GO:0006888">
    <property type="term" value="P:endoplasmic reticulum to Golgi vesicle-mediated transport"/>
    <property type="evidence" value="ECO:0007669"/>
    <property type="project" value="TreeGrafter"/>
</dbReference>
<dbReference type="InterPro" id="IPR007194">
    <property type="entry name" value="TRAPP_component"/>
</dbReference>
<keyword evidence="6" id="KW-0333">Golgi apparatus</keyword>
<dbReference type="Proteomes" id="UP001488838">
    <property type="component" value="Unassembled WGS sequence"/>
</dbReference>
<evidence type="ECO:0000256" key="4">
    <source>
        <dbReference type="ARBA" id="ARBA00022824"/>
    </source>
</evidence>
<comment type="function">
    <text evidence="7">Component of a transport protein particle (TRAPP) complex that may function in specific stages of inter-organelle traffic. Specifically involved in the early development of neural circuitry, likely by controlling the frequency and amplitude of intracellular calcium transients implicated in the regulation of neuron differentiation and survival.</text>
</comment>
<dbReference type="GO" id="GO:0005801">
    <property type="term" value="C:cis-Golgi network"/>
    <property type="evidence" value="ECO:0007669"/>
    <property type="project" value="TreeGrafter"/>
</dbReference>
<evidence type="ECO:0000256" key="5">
    <source>
        <dbReference type="ARBA" id="ARBA00022902"/>
    </source>
</evidence>
<proteinExistence type="inferred from homology"/>
<organism evidence="10 11">
    <name type="scientific">Myodes glareolus</name>
    <name type="common">Bank vole</name>
    <name type="synonym">Clethrionomys glareolus</name>
    <dbReference type="NCBI Taxonomy" id="447135"/>
    <lineage>
        <taxon>Eukaryota</taxon>
        <taxon>Metazoa</taxon>
        <taxon>Chordata</taxon>
        <taxon>Craniata</taxon>
        <taxon>Vertebrata</taxon>
        <taxon>Euteleostomi</taxon>
        <taxon>Mammalia</taxon>
        <taxon>Eutheria</taxon>
        <taxon>Euarchontoglires</taxon>
        <taxon>Glires</taxon>
        <taxon>Rodentia</taxon>
        <taxon>Myomorpha</taxon>
        <taxon>Muroidea</taxon>
        <taxon>Cricetidae</taxon>
        <taxon>Arvicolinae</taxon>
        <taxon>Myodes</taxon>
    </lineage>
</organism>
<evidence type="ECO:0000256" key="1">
    <source>
        <dbReference type="ARBA" id="ARBA00004222"/>
    </source>
</evidence>
<dbReference type="GO" id="GO:0005783">
    <property type="term" value="C:endoplasmic reticulum"/>
    <property type="evidence" value="ECO:0007669"/>
    <property type="project" value="UniProtKB-SubCell"/>
</dbReference>
<dbReference type="InterPro" id="IPR037992">
    <property type="entry name" value="TRAPPC6/Trs33"/>
</dbReference>
<keyword evidence="5" id="KW-0524">Neurogenesis</keyword>